<reference evidence="1 2" key="1">
    <citation type="submission" date="2024-09" db="EMBL/GenBank/DDBJ databases">
        <authorList>
            <person name="Sun Q."/>
            <person name="Mori K."/>
        </authorList>
    </citation>
    <scope>NUCLEOTIDE SEQUENCE [LARGE SCALE GENOMIC DNA]</scope>
    <source>
        <strain evidence="1 2">CCM 4839</strain>
    </source>
</reference>
<dbReference type="Gene3D" id="3.20.20.370">
    <property type="entry name" value="Glycoside hydrolase/deacetylase"/>
    <property type="match status" value="1"/>
</dbReference>
<organism evidence="1 2">
    <name type="scientific">Paenibacillus mendelii</name>
    <dbReference type="NCBI Taxonomy" id="206163"/>
    <lineage>
        <taxon>Bacteria</taxon>
        <taxon>Bacillati</taxon>
        <taxon>Bacillota</taxon>
        <taxon>Bacilli</taxon>
        <taxon>Bacillales</taxon>
        <taxon>Paenibacillaceae</taxon>
        <taxon>Paenibacillus</taxon>
    </lineage>
</organism>
<dbReference type="SUPFAM" id="SSF88713">
    <property type="entry name" value="Glycoside hydrolase/deacetylase"/>
    <property type="match status" value="1"/>
</dbReference>
<dbReference type="EMBL" id="JBHLVF010000041">
    <property type="protein sequence ID" value="MFC0394871.1"/>
    <property type="molecule type" value="Genomic_DNA"/>
</dbReference>
<comment type="caution">
    <text evidence="1">The sequence shown here is derived from an EMBL/GenBank/DDBJ whole genome shotgun (WGS) entry which is preliminary data.</text>
</comment>
<dbReference type="Proteomes" id="UP001589818">
    <property type="component" value="Unassembled WGS sequence"/>
</dbReference>
<name>A0ABV6JGD6_9BACL</name>
<gene>
    <name evidence="1" type="ORF">ACFFJ8_26345</name>
</gene>
<proteinExistence type="predicted"/>
<dbReference type="InterPro" id="IPR011330">
    <property type="entry name" value="Glyco_hydro/deAcase_b/a-brl"/>
</dbReference>
<sequence length="568" mass="63112">MRMARVGVILDRRVAERRWQYGLNSFAYYMEEVLQHAGIPFERMDEIESLPEQAYDLVIAALVPDDAASASLLRSYMEQGGTVIACSGLNVLAAGLGAVPLPPTGPGYAFFEKGDLTSIRYSRAYPWQVGTDNEHVADETGVLRKERPDGTVHGAAKQTFRIGKGLLERWAIDLCSTIVELQQGTGPVLGDGEPAPDGSAAINEGILKADDRMAVDWGHDRLLTETGQPYIAYPYADYWRELFIGHLLQAALDKGLALPVVGLWPEGVERVAMISHDSDLNEDIHAESTLKLLAECGIHSTWCMIEPGYSAAIYDQVKEAGHELAFHYNALDEQGGKWEENEFDRQLAWLKEAAALETVASNKNHYTRFEGWGELFAWCEKGGIQSDQTRGPSKKGNVGFLFGTCHPFFPIAWSGDRNRMYDVLEIGFLTQDLDLASYWADSSIIKPFLDGVARVNGVAHFLFHQVHIHNSETVRAAFRRVVEEAQDRGFVFWTGQQINNWERVRRNIALCPSDDRGNPIMLTGEAPEGAVIWIPVPESYTQLEGEELAVHYGVTCRKLSAAKLANPV</sequence>
<evidence type="ECO:0000313" key="1">
    <source>
        <dbReference type="EMBL" id="MFC0394871.1"/>
    </source>
</evidence>
<dbReference type="CDD" id="cd03143">
    <property type="entry name" value="A4_beta-galactosidase_middle_domain"/>
    <property type="match status" value="1"/>
</dbReference>
<evidence type="ECO:0008006" key="3">
    <source>
        <dbReference type="Google" id="ProtNLM"/>
    </source>
</evidence>
<dbReference type="RefSeq" id="WP_204816033.1">
    <property type="nucleotide sequence ID" value="NZ_JANHOF010000001.1"/>
</dbReference>
<keyword evidence="2" id="KW-1185">Reference proteome</keyword>
<evidence type="ECO:0000313" key="2">
    <source>
        <dbReference type="Proteomes" id="UP001589818"/>
    </source>
</evidence>
<accession>A0ABV6JGD6</accession>
<protein>
    <recommendedName>
        <fullName evidence="3">NodB homology domain-containing protein</fullName>
    </recommendedName>
</protein>